<dbReference type="Pfam" id="PF18798">
    <property type="entry name" value="LPD3"/>
    <property type="match status" value="1"/>
</dbReference>
<evidence type="ECO:0000259" key="3">
    <source>
        <dbReference type="Pfam" id="PF18798"/>
    </source>
</evidence>
<feature type="region of interest" description="Disordered" evidence="2">
    <location>
        <begin position="1482"/>
        <end position="1519"/>
    </location>
</feature>
<dbReference type="EMBL" id="AQFW01000016">
    <property type="protein sequence ID" value="EMZ37735.1"/>
    <property type="molecule type" value="Genomic_DNA"/>
</dbReference>
<feature type="domain" description="Phage-Barnase-EndoU-ColicinE5/D-RelE-like nuclease" evidence="4">
    <location>
        <begin position="1876"/>
        <end position="1973"/>
    </location>
</feature>
<evidence type="ECO:0000256" key="1">
    <source>
        <dbReference type="SAM" id="Coils"/>
    </source>
</evidence>
<feature type="coiled-coil region" evidence="1">
    <location>
        <begin position="1690"/>
        <end position="1731"/>
    </location>
</feature>
<feature type="compositionally biased region" description="Basic and acidic residues" evidence="2">
    <location>
        <begin position="1509"/>
        <end position="1518"/>
    </location>
</feature>
<proteinExistence type="predicted"/>
<reference evidence="5 6" key="1">
    <citation type="submission" date="2013-02" db="EMBL/GenBank/DDBJ databases">
        <title>The Genome Sequence of Helicobacter bilis WiWa.</title>
        <authorList>
            <consortium name="The Broad Institute Genome Sequencing Platform"/>
            <person name="Ward D."/>
            <person name="Overstreet A.-M.C."/>
            <person name="Ramer-Tait A.E."/>
            <person name="Phillips G.J."/>
            <person name="Wannemuehler M.J."/>
            <person name="Walker B."/>
            <person name="Young S.K."/>
            <person name="Zeng Q."/>
            <person name="Gargeya S."/>
            <person name="Fitzgerald M."/>
            <person name="Haas B."/>
            <person name="Abouelleil A."/>
            <person name="Alvarado L."/>
            <person name="Arachchi H.M."/>
            <person name="Berlin A.M."/>
            <person name="Chapman S.B."/>
            <person name="Dewar J."/>
            <person name="Goldberg J."/>
            <person name="Griggs A."/>
            <person name="Gujja S."/>
            <person name="Hansen M."/>
            <person name="Howarth C."/>
            <person name="Imamovic A."/>
            <person name="Larimer J."/>
            <person name="McCowan C."/>
            <person name="Murphy C."/>
            <person name="Neiman D."/>
            <person name="Pearson M."/>
            <person name="Priest M."/>
            <person name="Roberts A."/>
            <person name="Saif S."/>
            <person name="Shea T."/>
            <person name="Sisk P."/>
            <person name="Sykes S."/>
            <person name="Wortman J."/>
            <person name="Nusbaum C."/>
            <person name="Birren B."/>
        </authorList>
    </citation>
    <scope>NUCLEOTIDE SEQUENCE [LARGE SCALE GENOMIC DNA]</scope>
    <source>
        <strain evidence="5 6">WiWa</strain>
    </source>
</reference>
<evidence type="ECO:0000259" key="4">
    <source>
        <dbReference type="Pfam" id="PF18809"/>
    </source>
</evidence>
<feature type="domain" description="Large polyvalent protein-associated" evidence="3">
    <location>
        <begin position="761"/>
        <end position="882"/>
    </location>
</feature>
<evidence type="ECO:0000256" key="2">
    <source>
        <dbReference type="SAM" id="MobiDB-lite"/>
    </source>
</evidence>
<dbReference type="HOGENOM" id="CLU_233538_0_0_7"/>
<sequence length="2023" mass="230081">MTLSLNPTLTQNKEKNTEIQVANTDLVTQHKPMPQLEAQNTDLNTQDNTESNTQAQEPIHQTQNTTQGFDINNKAYQDFIKAKLAAQKGAEILNDKFSNNDYMQGAYRAVKESAKSFNPLDEETKERYNKGAFFDATWEAWNTMTGQTALRNYNKEKLKEKEAQKAVYSYLEKYGTSKESIGLKNYEEDKLKEQKLIKGIQNKEIKDLSEEEKDYLRDSESNISRFIDYLFTDENKNLQKYKNNLTRQNINHELVKKLVILDSQNSSIFNLTEDLQKEARQKTLTSGTKLAQMYGYDRLEYDAQAQDYVLIDKEGNKLYPDMQSVFNNLGTALEANYYDVVSSFIPVGKAAQVTKGGIKLTQSLAKTALQSAGMSAIASPLDYINMQNETAQEGDIQDILKHSAGNALGSAVGVYVGAGIAKGASKAYNSIKDLKNLSTDDLKNIKISKYLDNEEASIHRKLAKFNKSEIDSNYEIFKGLQSDRIISKEMKDPTFMGNFMDKISNYNVLKHLSSKKESQDKLLSALFSNKELAREFAGKLTSEEATIVNKAIHAMGENFTRLSKEYEQQIIDEYAKSGKIKGLNPHIESNTQTNKDSVINLPEVYKHMLDEIDKQAKQDYKTSIDNLQNALNDTDFKATLLQGYKQVTDDAIESLGLDNQLTNTLIRETQKLESKANISLSEAIELRKNINEIMRNYEKSSSDLKKFRANKHLDNIKDNIDNAIKNALDSKVAQNEANQMGGVRGLGRNEIEISPITQNKSLPELRQELKDTLLPILNKDIINEQTQAIAQISNKGLKKMMSDKAILKSITNGFTKEEHFAIAKDIENLYRQAKHIATQDDLKGNDTNLKIHRYSNEVVINEKPAKVLITAKEYLENGKKIYSVELDKIASVKLNPSGKGLTEYPKSKDIDTATFDAPNGISNPTQNKLTKQEADELFSNFQQANKNYAQIKESLNDKFAKALTKGMNKKDLDSRLTIEQWKQRVLDTQWGDSVKGLENTIFKNFNPRMQKHTQMLTILRALDRNVKLNDDTFPIDFTKILSDIENLEKLTLHPEIYPILDTFKSYAKSYQFAQEISKAKALENQVGGGALATTLEGRIKVFLTNRLFKKLFAFIPYIGDNAAITKALQSAIKDLKYPSEITLETLKVLNKADLDKGFKPIKDKENKPRFEYKANTPLSDKELQSQIRGNTQILTPKDTSEIEALASNPLIQNMERQAKFNEELTQKISQFEANKENIQQDILNNLVVATQEIKQNTELLKQLAQQLTQNNPIHTPNKSIIKAEANNDTYFIINDKNNITAIEKQEIQNLAQPKTYDEVVQRDKNENATLESYRDQYVDIAEIKEAQAQKQLLLEYKPEVAKADGNIIGDNFILKENDIKPLSQVSINTNMEEWIKNAADISATSIHADLTKLAQKHPEMFKKPSEAFRLFLQIKNNPTHFLENNREDVVLIAKMINDKKIGKMGVKKDDGEVVHLTNRDIRPKDNKANPHKTLAVEPPTHYHTSAKTEQGDGAKAHSLEQTNDSIKQETNKDTAPITKQQLDQFQILQEAQRAYDKLTTIKYANKDIQKLKESLEQAIKANDKELIKVKQARKSGKSVAETKELLQKHKKEVQNIRTEIRKDIATRQKNIEQGYIDIVSSHHAKIGKKGGYATKMYLETDKKKQSYLYDGFNKESVDNYLQLVKENAPLKERNKALDKLVNERLEAEARFRQLQKQQEELEEKQLQAFDEESFIKSLEGKSEDELENIQGDLWSKGNSKNSDIPFPVIARMQDLVMWIRDKIPQVAFNNDELREAIKSLRSTKEYKDDINSIQYFKKNREYIEQTLNIKPIKEFGTNYAEHYHSGESAIAKLISEAQAHKESGAKGEYKGQVAGAFHRKELGDIDLVWGNSDIGLQKIVEKHTDDFTAFGNGEQGIIKGINEIIENGKLITENGVNTLWYKKDDEYYLVGISKGFNKQGDNNWIITSYKKDNITDLQKEKVDKLFSSDAEVLSAQGKFNELETLNSTTNNIIPQNTTKLQTK</sequence>
<keyword evidence="1" id="KW-0175">Coiled coil</keyword>
<evidence type="ECO:0000313" key="5">
    <source>
        <dbReference type="EMBL" id="EMZ37735.1"/>
    </source>
</evidence>
<dbReference type="Proteomes" id="UP000012527">
    <property type="component" value="Unassembled WGS sequence"/>
</dbReference>
<comment type="caution">
    <text evidence="5">The sequence shown here is derived from an EMBL/GenBank/DDBJ whole genome shotgun (WGS) entry which is preliminary data.</text>
</comment>
<dbReference type="Pfam" id="PF18809">
    <property type="entry name" value="PBECR1"/>
    <property type="match status" value="1"/>
</dbReference>
<dbReference type="PATRIC" id="fig|1235804.3.peg.1985"/>
<feature type="region of interest" description="Disordered" evidence="2">
    <location>
        <begin position="44"/>
        <end position="67"/>
    </location>
</feature>
<organism evidence="5 6">
    <name type="scientific">Helicobacter bilis WiWa</name>
    <dbReference type="NCBI Taxonomy" id="1235804"/>
    <lineage>
        <taxon>Bacteria</taxon>
        <taxon>Pseudomonadati</taxon>
        <taxon>Campylobacterota</taxon>
        <taxon>Epsilonproteobacteria</taxon>
        <taxon>Campylobacterales</taxon>
        <taxon>Helicobacteraceae</taxon>
        <taxon>Helicobacter</taxon>
    </lineage>
</organism>
<gene>
    <name evidence="5" type="ORF">C826_01815</name>
</gene>
<accession>N2BH22</accession>
<protein>
    <recommendedName>
        <fullName evidence="7">Phage-Barnase-EndoU-ColicinE5/D-RelE-like nuclease domain-containing protein</fullName>
    </recommendedName>
</protein>
<feature type="coiled-coil region" evidence="1">
    <location>
        <begin position="1221"/>
        <end position="1270"/>
    </location>
</feature>
<name>N2BH22_9HELI</name>
<dbReference type="InterPro" id="IPR041092">
    <property type="entry name" value="PBECR1"/>
</dbReference>
<dbReference type="InterPro" id="IPR040824">
    <property type="entry name" value="LPD3"/>
</dbReference>
<evidence type="ECO:0000313" key="6">
    <source>
        <dbReference type="Proteomes" id="UP000012527"/>
    </source>
</evidence>
<feature type="coiled-coil region" evidence="1">
    <location>
        <begin position="1561"/>
        <end position="1619"/>
    </location>
</feature>
<evidence type="ECO:0008006" key="7">
    <source>
        <dbReference type="Google" id="ProtNLM"/>
    </source>
</evidence>